<name>A0AAV0GF59_9ASTE</name>
<dbReference type="InterPro" id="IPR008942">
    <property type="entry name" value="ENTH_VHS"/>
</dbReference>
<keyword evidence="7" id="KW-0168">Coated pit</keyword>
<evidence type="ECO:0000256" key="7">
    <source>
        <dbReference type="ARBA" id="ARBA00023176"/>
    </source>
</evidence>
<organism evidence="11 12">
    <name type="scientific">Cuscuta epithymum</name>
    <dbReference type="NCBI Taxonomy" id="186058"/>
    <lineage>
        <taxon>Eukaryota</taxon>
        <taxon>Viridiplantae</taxon>
        <taxon>Streptophyta</taxon>
        <taxon>Embryophyta</taxon>
        <taxon>Tracheophyta</taxon>
        <taxon>Spermatophyta</taxon>
        <taxon>Magnoliopsida</taxon>
        <taxon>eudicotyledons</taxon>
        <taxon>Gunneridae</taxon>
        <taxon>Pentapetalae</taxon>
        <taxon>asterids</taxon>
        <taxon>lamiids</taxon>
        <taxon>Solanales</taxon>
        <taxon>Convolvulaceae</taxon>
        <taxon>Cuscuteae</taxon>
        <taxon>Cuscuta</taxon>
        <taxon>Cuscuta subgen. Cuscuta</taxon>
    </lineage>
</organism>
<keyword evidence="8" id="KW-0968">Cytoplasmic vesicle</keyword>
<gene>
    <name evidence="11" type="ORF">CEPIT_LOCUS43022</name>
</gene>
<protein>
    <recommendedName>
        <fullName evidence="10">ENTH domain-containing protein</fullName>
    </recommendedName>
</protein>
<dbReference type="AlphaFoldDB" id="A0AAV0GF59"/>
<keyword evidence="5" id="KW-0333">Golgi apparatus</keyword>
<dbReference type="GO" id="GO:0006900">
    <property type="term" value="P:vesicle budding from membrane"/>
    <property type="evidence" value="ECO:0007669"/>
    <property type="project" value="TreeGrafter"/>
</dbReference>
<evidence type="ECO:0000256" key="8">
    <source>
        <dbReference type="ARBA" id="ARBA00023329"/>
    </source>
</evidence>
<dbReference type="SUPFAM" id="SSF48464">
    <property type="entry name" value="ENTH/VHS domain"/>
    <property type="match status" value="1"/>
</dbReference>
<evidence type="ECO:0000313" key="12">
    <source>
        <dbReference type="Proteomes" id="UP001152523"/>
    </source>
</evidence>
<evidence type="ECO:0000256" key="2">
    <source>
        <dbReference type="ARBA" id="ARBA00004555"/>
    </source>
</evidence>
<dbReference type="GO" id="GO:0000149">
    <property type="term" value="F:SNARE binding"/>
    <property type="evidence" value="ECO:0007669"/>
    <property type="project" value="TreeGrafter"/>
</dbReference>
<dbReference type="InterPro" id="IPR013809">
    <property type="entry name" value="ENTH"/>
</dbReference>
<evidence type="ECO:0000256" key="6">
    <source>
        <dbReference type="ARBA" id="ARBA00023136"/>
    </source>
</evidence>
<dbReference type="GO" id="GO:0048268">
    <property type="term" value="P:clathrin coat assembly"/>
    <property type="evidence" value="ECO:0007669"/>
    <property type="project" value="InterPro"/>
</dbReference>
<dbReference type="GO" id="GO:0030136">
    <property type="term" value="C:clathrin-coated vesicle"/>
    <property type="evidence" value="ECO:0007669"/>
    <property type="project" value="UniProtKB-SubCell"/>
</dbReference>
<feature type="domain" description="ENTH" evidence="10">
    <location>
        <begin position="26"/>
        <end position="157"/>
    </location>
</feature>
<dbReference type="Gene3D" id="1.20.58.150">
    <property type="entry name" value="ANTH domain"/>
    <property type="match status" value="1"/>
</dbReference>
<dbReference type="GO" id="GO:0005794">
    <property type="term" value="C:Golgi apparatus"/>
    <property type="evidence" value="ECO:0007669"/>
    <property type="project" value="UniProtKB-SubCell"/>
</dbReference>
<dbReference type="PROSITE" id="PS50942">
    <property type="entry name" value="ENTH"/>
    <property type="match status" value="1"/>
</dbReference>
<dbReference type="GO" id="GO:0072583">
    <property type="term" value="P:clathrin-dependent endocytosis"/>
    <property type="evidence" value="ECO:0007669"/>
    <property type="project" value="InterPro"/>
</dbReference>
<evidence type="ECO:0000259" key="10">
    <source>
        <dbReference type="PROSITE" id="PS50942"/>
    </source>
</evidence>
<evidence type="ECO:0000256" key="4">
    <source>
        <dbReference type="ARBA" id="ARBA00022583"/>
    </source>
</evidence>
<dbReference type="CDD" id="cd16987">
    <property type="entry name" value="ANTH_N_AP180_plant"/>
    <property type="match status" value="1"/>
</dbReference>
<evidence type="ECO:0000256" key="9">
    <source>
        <dbReference type="SAM" id="MobiDB-lite"/>
    </source>
</evidence>
<dbReference type="InterPro" id="IPR014712">
    <property type="entry name" value="ANTH_dom_sf"/>
</dbReference>
<comment type="caution">
    <text evidence="11">The sequence shown here is derived from an EMBL/GenBank/DDBJ whole genome shotgun (WGS) entry which is preliminary data.</text>
</comment>
<dbReference type="InterPro" id="IPR045192">
    <property type="entry name" value="AP180-like"/>
</dbReference>
<keyword evidence="6" id="KW-0472">Membrane</keyword>
<dbReference type="PANTHER" id="PTHR22951">
    <property type="entry name" value="CLATHRIN ASSEMBLY PROTEIN"/>
    <property type="match status" value="1"/>
</dbReference>
<dbReference type="GO" id="GO:0005905">
    <property type="term" value="C:clathrin-coated pit"/>
    <property type="evidence" value="ECO:0007669"/>
    <property type="project" value="UniProtKB-SubCell"/>
</dbReference>
<feature type="region of interest" description="Disordered" evidence="9">
    <location>
        <begin position="327"/>
        <end position="350"/>
    </location>
</feature>
<sequence>MGKLWNRAAGALKDKNSVLVASLSRRTALRNPEVEAAVIRATSHDDSFFDYESVEKVYRWIRLSPNVFKPLIWAISRRMEKTRNWVVALKGLMLMHGVFCSKIPAVRRIGRLPFDLSNFRDGSSLSGKMWAHNEFIRAYFAFLDQKSALIFLDAQQPTVSSPPLIQVLEMLQKMQDLLDKTLKIRPSSPGSVVPLVIEAMDCVVVEIFDIHIRIRTGIAKSLPMIRAAGKEEAERALKIAARVRFQSQEVDDYFDLCNELGVTNAAKPPTANPISKDQIQELEDIINGAVTVAGDCSPAETVVKEDSPLIPATKETHCPTIITDRWETFGEDSDSPPPPPPPPQPVLSDNNLLQLQCKEHFPDLITFDL</sequence>
<dbReference type="FunFam" id="1.25.40.90:FF:000027">
    <property type="entry name" value="Putative clathrin assembly protein"/>
    <property type="match status" value="1"/>
</dbReference>
<dbReference type="GO" id="GO:0032050">
    <property type="term" value="F:clathrin heavy chain binding"/>
    <property type="evidence" value="ECO:0007669"/>
    <property type="project" value="TreeGrafter"/>
</dbReference>
<dbReference type="GO" id="GO:0005546">
    <property type="term" value="F:phosphatidylinositol-4,5-bisphosphate binding"/>
    <property type="evidence" value="ECO:0007669"/>
    <property type="project" value="TreeGrafter"/>
</dbReference>
<evidence type="ECO:0000256" key="3">
    <source>
        <dbReference type="ARBA" id="ARBA00004600"/>
    </source>
</evidence>
<accession>A0AAV0GF59</accession>
<keyword evidence="12" id="KW-1185">Reference proteome</keyword>
<dbReference type="InterPro" id="IPR048050">
    <property type="entry name" value="ANTH_N_plant"/>
</dbReference>
<evidence type="ECO:0000313" key="11">
    <source>
        <dbReference type="EMBL" id="CAH9146479.1"/>
    </source>
</evidence>
<dbReference type="SUPFAM" id="SSF89009">
    <property type="entry name" value="GAT-like domain"/>
    <property type="match status" value="1"/>
</dbReference>
<dbReference type="InterPro" id="IPR011417">
    <property type="entry name" value="ANTH_dom"/>
</dbReference>
<evidence type="ECO:0000256" key="1">
    <source>
        <dbReference type="ARBA" id="ARBA00004132"/>
    </source>
</evidence>
<dbReference type="Proteomes" id="UP001152523">
    <property type="component" value="Unassembled WGS sequence"/>
</dbReference>
<comment type="subcellular location">
    <subcellularLocation>
        <location evidence="1">Cytoplasmic vesicle</location>
        <location evidence="1">Clathrin-coated vesicle</location>
    </subcellularLocation>
    <subcellularLocation>
        <location evidence="2">Golgi apparatus</location>
    </subcellularLocation>
    <subcellularLocation>
        <location evidence="3">Membrane</location>
        <location evidence="3">Clathrin-coated pit</location>
    </subcellularLocation>
</comment>
<feature type="compositionally biased region" description="Pro residues" evidence="9">
    <location>
        <begin position="335"/>
        <end position="345"/>
    </location>
</feature>
<reference evidence="11" key="1">
    <citation type="submission" date="2022-07" db="EMBL/GenBank/DDBJ databases">
        <authorList>
            <person name="Macas J."/>
            <person name="Novak P."/>
            <person name="Neumann P."/>
        </authorList>
    </citation>
    <scope>NUCLEOTIDE SEQUENCE</scope>
</reference>
<keyword evidence="4" id="KW-0254">Endocytosis</keyword>
<proteinExistence type="predicted"/>
<dbReference type="EMBL" id="CAMAPF010001104">
    <property type="protein sequence ID" value="CAH9146479.1"/>
    <property type="molecule type" value="Genomic_DNA"/>
</dbReference>
<dbReference type="GO" id="GO:0005545">
    <property type="term" value="F:1-phosphatidylinositol binding"/>
    <property type="evidence" value="ECO:0007669"/>
    <property type="project" value="InterPro"/>
</dbReference>
<dbReference type="Pfam" id="PF07651">
    <property type="entry name" value="ANTH"/>
    <property type="match status" value="1"/>
</dbReference>
<evidence type="ECO:0000256" key="5">
    <source>
        <dbReference type="ARBA" id="ARBA00023034"/>
    </source>
</evidence>
<dbReference type="Gene3D" id="1.25.40.90">
    <property type="match status" value="1"/>
</dbReference>
<dbReference type="PANTHER" id="PTHR22951:SF19">
    <property type="entry name" value="OS08G0467300 PROTEIN"/>
    <property type="match status" value="1"/>
</dbReference>